<dbReference type="Gene3D" id="2.70.70.10">
    <property type="entry name" value="Glucose Permease (Domain IIA)"/>
    <property type="match status" value="1"/>
</dbReference>
<dbReference type="Pfam" id="PF01551">
    <property type="entry name" value="Peptidase_M23"/>
    <property type="match status" value="1"/>
</dbReference>
<dbReference type="InterPro" id="IPR016047">
    <property type="entry name" value="M23ase_b-sheet_dom"/>
</dbReference>
<dbReference type="PROSITE" id="PS51257">
    <property type="entry name" value="PROKAR_LIPOPROTEIN"/>
    <property type="match status" value="1"/>
</dbReference>
<dbReference type="CDD" id="cd12797">
    <property type="entry name" value="M23_peptidase"/>
    <property type="match status" value="1"/>
</dbReference>
<proteinExistence type="predicted"/>
<dbReference type="InterPro" id="IPR036779">
    <property type="entry name" value="LysM_dom_sf"/>
</dbReference>
<sequence>MAVFSSKNTRWIGAGFALTVMSGCLDTLDYDLRGDIGGGLDTTTAAQTATAQRPEPDDRGVISYPSYQVAVAKRGDTLADISQRVGIPAEELSETNGIAQHVQLREGEVITLPRRVAEPSTAPGGVDIASLAGGAINNADTAVETETLQPATVSTSPVQTGVEPVRHKVKRGETAFTIARLYNVSVRSLAEWNGLGSDFTIRENQILLIPPVDPQAEAERKAAAATAAATTTKPGEGSPTPTPPSASKPLPEDNTVAAATPVAKPESPNLNEQQSASKAAMSYPVSGKVIRPYSKGKNNGIDIAAAAGTPVTAAANGTVAAITKDADDVTILVVRHPNNLMTVYYNVDGVKVKKGASVKRGQSMAVLPAENSFVHFEVREGFDSVDPAPYLK</sequence>
<name>A0ABY1PBV7_9RHOB</name>
<dbReference type="SMART" id="SM00257">
    <property type="entry name" value="LysM"/>
    <property type="match status" value="2"/>
</dbReference>
<keyword evidence="3" id="KW-0378">Hydrolase</keyword>
<dbReference type="SUPFAM" id="SSF54106">
    <property type="entry name" value="LysM domain"/>
    <property type="match status" value="1"/>
</dbReference>
<feature type="compositionally biased region" description="Low complexity" evidence="1">
    <location>
        <begin position="223"/>
        <end position="239"/>
    </location>
</feature>
<feature type="compositionally biased region" description="Polar residues" evidence="1">
    <location>
        <begin position="268"/>
        <end position="277"/>
    </location>
</feature>
<dbReference type="Pfam" id="PF01476">
    <property type="entry name" value="LysM"/>
    <property type="match status" value="2"/>
</dbReference>
<evidence type="ECO:0000313" key="3">
    <source>
        <dbReference type="EMBL" id="SMP30451.1"/>
    </source>
</evidence>
<evidence type="ECO:0000256" key="1">
    <source>
        <dbReference type="SAM" id="MobiDB-lite"/>
    </source>
</evidence>
<dbReference type="RefSeq" id="WP_283427159.1">
    <property type="nucleotide sequence ID" value="NZ_FXTY01000007.1"/>
</dbReference>
<dbReference type="CDD" id="cd00118">
    <property type="entry name" value="LysM"/>
    <property type="match status" value="1"/>
</dbReference>
<feature type="region of interest" description="Disordered" evidence="1">
    <location>
        <begin position="217"/>
        <end position="281"/>
    </location>
</feature>
<dbReference type="PANTHER" id="PTHR21666:SF270">
    <property type="entry name" value="MUREIN HYDROLASE ACTIVATOR ENVC"/>
    <property type="match status" value="1"/>
</dbReference>
<evidence type="ECO:0000313" key="4">
    <source>
        <dbReference type="Proteomes" id="UP001157961"/>
    </source>
</evidence>
<gene>
    <name evidence="3" type="ORF">SAMN06265373_10751</name>
</gene>
<protein>
    <submittedName>
        <fullName evidence="3">Murein DD-endopeptidase MepM and murein hydrolase activator NlpD, contain LysM domain</fullName>
    </submittedName>
</protein>
<feature type="domain" description="LysM" evidence="2">
    <location>
        <begin position="165"/>
        <end position="209"/>
    </location>
</feature>
<dbReference type="InterPro" id="IPR011055">
    <property type="entry name" value="Dup_hybrid_motif"/>
</dbReference>
<evidence type="ECO:0000259" key="2">
    <source>
        <dbReference type="PROSITE" id="PS51782"/>
    </source>
</evidence>
<dbReference type="SUPFAM" id="SSF51261">
    <property type="entry name" value="Duplicated hybrid motif"/>
    <property type="match status" value="1"/>
</dbReference>
<dbReference type="GO" id="GO:0016787">
    <property type="term" value="F:hydrolase activity"/>
    <property type="evidence" value="ECO:0007669"/>
    <property type="project" value="UniProtKB-KW"/>
</dbReference>
<organism evidence="3 4">
    <name type="scientific">Shimia sagamensis</name>
    <dbReference type="NCBI Taxonomy" id="1566352"/>
    <lineage>
        <taxon>Bacteria</taxon>
        <taxon>Pseudomonadati</taxon>
        <taxon>Pseudomonadota</taxon>
        <taxon>Alphaproteobacteria</taxon>
        <taxon>Rhodobacterales</taxon>
        <taxon>Roseobacteraceae</taxon>
    </lineage>
</organism>
<dbReference type="PANTHER" id="PTHR21666">
    <property type="entry name" value="PEPTIDASE-RELATED"/>
    <property type="match status" value="1"/>
</dbReference>
<dbReference type="InterPro" id="IPR018392">
    <property type="entry name" value="LysM"/>
</dbReference>
<dbReference type="Gene3D" id="3.10.350.10">
    <property type="entry name" value="LysM domain"/>
    <property type="match status" value="2"/>
</dbReference>
<dbReference type="PROSITE" id="PS51782">
    <property type="entry name" value="LYSM"/>
    <property type="match status" value="1"/>
</dbReference>
<dbReference type="EMBL" id="FXTY01000007">
    <property type="protein sequence ID" value="SMP30451.1"/>
    <property type="molecule type" value="Genomic_DNA"/>
</dbReference>
<dbReference type="Proteomes" id="UP001157961">
    <property type="component" value="Unassembled WGS sequence"/>
</dbReference>
<accession>A0ABY1PBV7</accession>
<keyword evidence="4" id="KW-1185">Reference proteome</keyword>
<reference evidence="3 4" key="1">
    <citation type="submission" date="2017-05" db="EMBL/GenBank/DDBJ databases">
        <authorList>
            <person name="Varghese N."/>
            <person name="Submissions S."/>
        </authorList>
    </citation>
    <scope>NUCLEOTIDE SEQUENCE [LARGE SCALE GENOMIC DNA]</scope>
    <source>
        <strain evidence="3 4">DSM 29734</strain>
    </source>
</reference>
<comment type="caution">
    <text evidence="3">The sequence shown here is derived from an EMBL/GenBank/DDBJ whole genome shotgun (WGS) entry which is preliminary data.</text>
</comment>
<dbReference type="InterPro" id="IPR050570">
    <property type="entry name" value="Cell_wall_metabolism_enzyme"/>
</dbReference>